<gene>
    <name evidence="2" type="ORF">RWE15_24380</name>
</gene>
<name>A0ABU5CC02_9BACI</name>
<evidence type="ECO:0000256" key="1">
    <source>
        <dbReference type="SAM" id="MobiDB-lite"/>
    </source>
</evidence>
<feature type="compositionally biased region" description="Pro residues" evidence="1">
    <location>
        <begin position="36"/>
        <end position="45"/>
    </location>
</feature>
<organism evidence="2 3">
    <name type="scientific">Tigheibacillus halophilus</name>
    <dbReference type="NCBI Taxonomy" id="361280"/>
    <lineage>
        <taxon>Bacteria</taxon>
        <taxon>Bacillati</taxon>
        <taxon>Bacillota</taxon>
        <taxon>Bacilli</taxon>
        <taxon>Bacillales</taxon>
        <taxon>Bacillaceae</taxon>
        <taxon>Tigheibacillus</taxon>
    </lineage>
</organism>
<feature type="compositionally biased region" description="Basic and acidic residues" evidence="1">
    <location>
        <begin position="1"/>
        <end position="10"/>
    </location>
</feature>
<feature type="region of interest" description="Disordered" evidence="1">
    <location>
        <begin position="1"/>
        <end position="49"/>
    </location>
</feature>
<accession>A0ABU5CC02</accession>
<comment type="caution">
    <text evidence="2">The sequence shown here is derived from an EMBL/GenBank/DDBJ whole genome shotgun (WGS) entry which is preliminary data.</text>
</comment>
<sequence>MKKEQMHPYKEMSPQPKPVIKEDDHKEKMKVKPQMPQMPPTPPQMPILEMPPMQMQMPVMEQEMTNYTTINVPAPPPPQHEKEKRKNSKAAKA</sequence>
<dbReference type="EMBL" id="JAWDIP010000004">
    <property type="protein sequence ID" value="MDY0396860.1"/>
    <property type="molecule type" value="Genomic_DNA"/>
</dbReference>
<protein>
    <submittedName>
        <fullName evidence="2">Uncharacterized protein</fullName>
    </submittedName>
</protein>
<keyword evidence="3" id="KW-1185">Reference proteome</keyword>
<evidence type="ECO:0000313" key="2">
    <source>
        <dbReference type="EMBL" id="MDY0396860.1"/>
    </source>
</evidence>
<feature type="region of interest" description="Disordered" evidence="1">
    <location>
        <begin position="69"/>
        <end position="93"/>
    </location>
</feature>
<reference evidence="2 3" key="1">
    <citation type="submission" date="2023-10" db="EMBL/GenBank/DDBJ databases">
        <title>Virgibacillus halophilus 5B73C genome.</title>
        <authorList>
            <person name="Miliotis G."/>
            <person name="Sengupta P."/>
            <person name="Hameed A."/>
            <person name="Chuvochina M."/>
            <person name="Mcdonagh F."/>
            <person name="Simpson A.C."/>
            <person name="Singh N.K."/>
            <person name="Rekha P.D."/>
            <person name="Raman K."/>
            <person name="Hugenholtz P."/>
            <person name="Venkateswaran K."/>
        </authorList>
    </citation>
    <scope>NUCLEOTIDE SEQUENCE [LARGE SCALE GENOMIC DNA]</scope>
    <source>
        <strain evidence="2 3">5B73C</strain>
    </source>
</reference>
<dbReference type="Proteomes" id="UP001281447">
    <property type="component" value="Unassembled WGS sequence"/>
</dbReference>
<proteinExistence type="predicted"/>
<evidence type="ECO:0000313" key="3">
    <source>
        <dbReference type="Proteomes" id="UP001281447"/>
    </source>
</evidence>